<dbReference type="InterPro" id="IPR052944">
    <property type="entry name" value="Sporulation_related"/>
</dbReference>
<dbReference type="PANTHER" id="PTHR37507">
    <property type="entry name" value="SPORULATION PROTEIN YDCC"/>
    <property type="match status" value="1"/>
</dbReference>
<keyword evidence="2" id="KW-0472">Membrane</keyword>
<dbReference type="Proteomes" id="UP000638353">
    <property type="component" value="Unassembled WGS sequence"/>
</dbReference>
<gene>
    <name evidence="3" type="ORF">GCM10010334_07170</name>
</gene>
<feature type="compositionally biased region" description="Basic and acidic residues" evidence="1">
    <location>
        <begin position="291"/>
        <end position="306"/>
    </location>
</feature>
<evidence type="ECO:0000313" key="4">
    <source>
        <dbReference type="Proteomes" id="UP000638353"/>
    </source>
</evidence>
<keyword evidence="2" id="KW-1133">Transmembrane helix</keyword>
<dbReference type="RefSeq" id="WP_189821163.1">
    <property type="nucleotide sequence ID" value="NZ_BMVC01000001.1"/>
</dbReference>
<reference evidence="3" key="2">
    <citation type="submission" date="2020-09" db="EMBL/GenBank/DDBJ databases">
        <authorList>
            <person name="Sun Q."/>
            <person name="Ohkuma M."/>
        </authorList>
    </citation>
    <scope>NUCLEOTIDE SEQUENCE</scope>
    <source>
        <strain evidence="3">JCM 4637</strain>
    </source>
</reference>
<sequence>MAPNDTAQGTTEGTGGVRRRKAARYIVPVAVAGVAAATIGLVPALANAGDPDLPQLTAQELIEKIAASDTEQLSGNVKITTDLGLPNLDGIAKSLGGAEGGKGKGSGADPQAQLTKLVSGTHTLRVAADGPERQKVSILDDAAEYSLIHNGDDVWAYDSASNEAFHAKAPKDASGKPGKRQKLPEGAPTTPKEFAEQALKMAGKDTAVTVDGTAQVAGRDAYQLSVKPKQSGSTVADIRVAVDAKTGTPLKFTLLSTDGGKPVVEAGFTKVDFAKPAASTFDFTPPKGAKVTEADKLDGPKNDKNAPDFGLGKEFGKGGKGEDVKVIGQGWTSIAQIGTKSAKPAAGNGKDQLPPQAQGLMDSLGAKVSGSFGEGRVFSTRLVNALMTDDGRVFVGAVTKDALVKAANEAK</sequence>
<evidence type="ECO:0000256" key="1">
    <source>
        <dbReference type="SAM" id="MobiDB-lite"/>
    </source>
</evidence>
<organism evidence="3 4">
    <name type="scientific">Streptomyces finlayi</name>
    <dbReference type="NCBI Taxonomy" id="67296"/>
    <lineage>
        <taxon>Bacteria</taxon>
        <taxon>Bacillati</taxon>
        <taxon>Actinomycetota</taxon>
        <taxon>Actinomycetes</taxon>
        <taxon>Kitasatosporales</taxon>
        <taxon>Streptomycetaceae</taxon>
        <taxon>Streptomyces</taxon>
    </lineage>
</organism>
<reference evidence="3" key="1">
    <citation type="journal article" date="2014" name="Int. J. Syst. Evol. Microbiol.">
        <title>Complete genome sequence of Corynebacterium casei LMG S-19264T (=DSM 44701T), isolated from a smear-ripened cheese.</title>
        <authorList>
            <consortium name="US DOE Joint Genome Institute (JGI-PGF)"/>
            <person name="Walter F."/>
            <person name="Albersmeier A."/>
            <person name="Kalinowski J."/>
            <person name="Ruckert C."/>
        </authorList>
    </citation>
    <scope>NUCLEOTIDE SEQUENCE</scope>
    <source>
        <strain evidence="3">JCM 4637</strain>
    </source>
</reference>
<keyword evidence="2" id="KW-0812">Transmembrane</keyword>
<evidence type="ECO:0008006" key="5">
    <source>
        <dbReference type="Google" id="ProtNLM"/>
    </source>
</evidence>
<evidence type="ECO:0000256" key="2">
    <source>
        <dbReference type="SAM" id="Phobius"/>
    </source>
</evidence>
<dbReference type="Gene3D" id="2.50.20.10">
    <property type="entry name" value="Lipoprotein localisation LolA/LolB/LppX"/>
    <property type="match status" value="1"/>
</dbReference>
<dbReference type="InterPro" id="IPR029046">
    <property type="entry name" value="LolA/LolB/LppX"/>
</dbReference>
<protein>
    <recommendedName>
        <fullName evidence="5">DUF2092 domain-containing protein</fullName>
    </recommendedName>
</protein>
<accession>A0A918WT65</accession>
<name>A0A918WT65_9ACTN</name>
<feature type="region of interest" description="Disordered" evidence="1">
    <location>
        <begin position="291"/>
        <end position="314"/>
    </location>
</feature>
<dbReference type="EMBL" id="BMVC01000001">
    <property type="protein sequence ID" value="GHC80244.1"/>
    <property type="molecule type" value="Genomic_DNA"/>
</dbReference>
<dbReference type="PANTHER" id="PTHR37507:SF2">
    <property type="entry name" value="SPORULATION PROTEIN YDCC"/>
    <property type="match status" value="1"/>
</dbReference>
<dbReference type="AlphaFoldDB" id="A0A918WT65"/>
<feature type="region of interest" description="Disordered" evidence="1">
    <location>
        <begin position="166"/>
        <end position="190"/>
    </location>
</feature>
<dbReference type="SUPFAM" id="SSF89392">
    <property type="entry name" value="Prokaryotic lipoproteins and lipoprotein localization factors"/>
    <property type="match status" value="1"/>
</dbReference>
<feature type="transmembrane region" description="Helical" evidence="2">
    <location>
        <begin position="25"/>
        <end position="46"/>
    </location>
</feature>
<proteinExistence type="predicted"/>
<evidence type="ECO:0000313" key="3">
    <source>
        <dbReference type="EMBL" id="GHC80244.1"/>
    </source>
</evidence>
<comment type="caution">
    <text evidence="3">The sequence shown here is derived from an EMBL/GenBank/DDBJ whole genome shotgun (WGS) entry which is preliminary data.</text>
</comment>